<comment type="similarity">
    <text evidence="6">Belongs to the class-II pyridoxal-phosphate-dependent aminotransferase family.</text>
</comment>
<dbReference type="PANTHER" id="PTHR43643">
    <property type="entry name" value="HISTIDINOL-PHOSPHATE AMINOTRANSFERASE 2"/>
    <property type="match status" value="1"/>
</dbReference>
<dbReference type="PROSITE" id="PS00599">
    <property type="entry name" value="AA_TRANSFER_CLASS_2"/>
    <property type="match status" value="1"/>
</dbReference>
<proteinExistence type="inferred from homology"/>
<evidence type="ECO:0000256" key="2">
    <source>
        <dbReference type="ARBA" id="ARBA00011738"/>
    </source>
</evidence>
<comment type="function">
    <text evidence="6">Aminotransferase that catalyzes the conversion of aromatic amino acids and 2-oxoglutarate into corresponding aromatic oxo acids and L-glutamate.</text>
</comment>
<comment type="cofactor">
    <cofactor evidence="1 6">
        <name>pyridoxal 5'-phosphate</name>
        <dbReference type="ChEBI" id="CHEBI:597326"/>
    </cofactor>
</comment>
<evidence type="ECO:0000313" key="9">
    <source>
        <dbReference type="Proteomes" id="UP001501079"/>
    </source>
</evidence>
<accession>A0ABP7ZS79</accession>
<sequence length="354" mass="37539">MSENVRLRPEIAALTAYSQGRSPSPDGFKLSSNENPYPALPGVLEAAAAHVEINRYPDGAAVALRARLADLFDVEFSEVIVGAGSSSLLQQLFLAAAAPGDEIVYAWRSFEAYPGFVTVTGATSVHVPLTAGLEHDLDALAAAVTDRTRVVVVCSPNNPTGPAVSAAAFEKFMAAVPAEVLVVLDEAYREFVTDPLAVDGEAYLGRYPNLVITRTFSKAYGLAGLRVGYAIGPARLLAAARATAIPFAVTELGFAAALASLERKPLLDERVAEIVARRDRLRGALIEQGWSIPSAQGNFLWLPTGGLTTQAADAFFDADIAVRPFAEEGIRISIGEEESIERVLAVTSGLRQGR</sequence>
<dbReference type="InterPro" id="IPR004839">
    <property type="entry name" value="Aminotransferase_I/II_large"/>
</dbReference>
<evidence type="ECO:0000256" key="3">
    <source>
        <dbReference type="ARBA" id="ARBA00022576"/>
    </source>
</evidence>
<dbReference type="HAMAP" id="MF_01023">
    <property type="entry name" value="HisC_aminotrans_2"/>
    <property type="match status" value="1"/>
</dbReference>
<evidence type="ECO:0000256" key="6">
    <source>
        <dbReference type="HAMAP-Rule" id="MF_01513"/>
    </source>
</evidence>
<evidence type="ECO:0000256" key="1">
    <source>
        <dbReference type="ARBA" id="ARBA00001933"/>
    </source>
</evidence>
<evidence type="ECO:0000259" key="7">
    <source>
        <dbReference type="Pfam" id="PF00155"/>
    </source>
</evidence>
<evidence type="ECO:0000256" key="4">
    <source>
        <dbReference type="ARBA" id="ARBA00022679"/>
    </source>
</evidence>
<protein>
    <recommendedName>
        <fullName evidence="6">Aromatic amino acid aminotransferase</fullName>
        <shortName evidence="6">ArAT</shortName>
        <ecNumber evidence="6">2.6.1.57</ecNumber>
    </recommendedName>
</protein>
<dbReference type="InterPro" id="IPR015424">
    <property type="entry name" value="PyrdxlP-dep_Trfase"/>
</dbReference>
<keyword evidence="9" id="KW-1185">Reference proteome</keyword>
<dbReference type="SUPFAM" id="SSF53383">
    <property type="entry name" value="PLP-dependent transferases"/>
    <property type="match status" value="1"/>
</dbReference>
<name>A0ABP7ZS79_9MICO</name>
<dbReference type="Pfam" id="PF00155">
    <property type="entry name" value="Aminotran_1_2"/>
    <property type="match status" value="1"/>
</dbReference>
<comment type="subunit">
    <text evidence="2 6">Homodimer.</text>
</comment>
<dbReference type="EMBL" id="BAABBW010000001">
    <property type="protein sequence ID" value="GAA4169139.1"/>
    <property type="molecule type" value="Genomic_DNA"/>
</dbReference>
<dbReference type="InterPro" id="IPR001917">
    <property type="entry name" value="Aminotrans_II_pyridoxalP_BS"/>
</dbReference>
<dbReference type="Gene3D" id="3.40.640.10">
    <property type="entry name" value="Type I PLP-dependent aspartate aminotransferase-like (Major domain)"/>
    <property type="match status" value="1"/>
</dbReference>
<evidence type="ECO:0000313" key="8">
    <source>
        <dbReference type="EMBL" id="GAA4169139.1"/>
    </source>
</evidence>
<organism evidence="8 9">
    <name type="scientific">Gryllotalpicola koreensis</name>
    <dbReference type="NCBI Taxonomy" id="993086"/>
    <lineage>
        <taxon>Bacteria</taxon>
        <taxon>Bacillati</taxon>
        <taxon>Actinomycetota</taxon>
        <taxon>Actinomycetes</taxon>
        <taxon>Micrococcales</taxon>
        <taxon>Microbacteriaceae</taxon>
        <taxon>Gryllotalpicola</taxon>
    </lineage>
</organism>
<dbReference type="HAMAP" id="MF_01513">
    <property type="entry name" value="Phe_aminotrans_2"/>
    <property type="match status" value="1"/>
</dbReference>
<comment type="caution">
    <text evidence="8">The sequence shown here is derived from an EMBL/GenBank/DDBJ whole genome shotgun (WGS) entry which is preliminary data.</text>
</comment>
<dbReference type="CDD" id="cd00609">
    <property type="entry name" value="AAT_like"/>
    <property type="match status" value="1"/>
</dbReference>
<dbReference type="PANTHER" id="PTHR43643:SF3">
    <property type="entry name" value="HISTIDINOL-PHOSPHATE AMINOTRANSFERASE"/>
    <property type="match status" value="1"/>
</dbReference>
<feature type="modified residue" description="N6-(pyridoxal phosphate)lysine" evidence="6">
    <location>
        <position position="218"/>
    </location>
</feature>
<dbReference type="InterPro" id="IPR024892">
    <property type="entry name" value="ArAT"/>
</dbReference>
<dbReference type="EC" id="2.6.1.57" evidence="6"/>
<feature type="domain" description="Aminotransferase class I/classII large" evidence="7">
    <location>
        <begin position="26"/>
        <end position="344"/>
    </location>
</feature>
<dbReference type="InterPro" id="IPR015422">
    <property type="entry name" value="PyrdxlP-dep_Trfase_small"/>
</dbReference>
<dbReference type="InterPro" id="IPR050106">
    <property type="entry name" value="HistidinolP_aminotransfase"/>
</dbReference>
<dbReference type="InterPro" id="IPR005861">
    <property type="entry name" value="HisP_aminotrans"/>
</dbReference>
<evidence type="ECO:0000256" key="5">
    <source>
        <dbReference type="ARBA" id="ARBA00022898"/>
    </source>
</evidence>
<gene>
    <name evidence="8" type="primary">hisC</name>
    <name evidence="6" type="synonym">pat</name>
    <name evidence="8" type="ORF">GCM10022287_05300</name>
</gene>
<keyword evidence="5 6" id="KW-0663">Pyridoxal phosphate</keyword>
<dbReference type="Gene3D" id="3.90.1150.10">
    <property type="entry name" value="Aspartate Aminotransferase, domain 1"/>
    <property type="match status" value="1"/>
</dbReference>
<keyword evidence="4 6" id="KW-0808">Transferase</keyword>
<keyword evidence="3 6" id="KW-0032">Aminotransferase</keyword>
<dbReference type="InterPro" id="IPR015421">
    <property type="entry name" value="PyrdxlP-dep_Trfase_major"/>
</dbReference>
<dbReference type="RefSeq" id="WP_344751723.1">
    <property type="nucleotide sequence ID" value="NZ_BAABBW010000001.1"/>
</dbReference>
<comment type="catalytic activity">
    <reaction evidence="6">
        <text>an aromatic L-alpha-amino acid + 2-oxoglutarate = an aromatic oxo-acid + L-glutamate</text>
        <dbReference type="Rhea" id="RHEA:17533"/>
        <dbReference type="ChEBI" id="CHEBI:16810"/>
        <dbReference type="ChEBI" id="CHEBI:29985"/>
        <dbReference type="ChEBI" id="CHEBI:73309"/>
        <dbReference type="ChEBI" id="CHEBI:84824"/>
        <dbReference type="EC" id="2.6.1.57"/>
    </reaction>
</comment>
<dbReference type="Proteomes" id="UP001501079">
    <property type="component" value="Unassembled WGS sequence"/>
</dbReference>
<dbReference type="NCBIfam" id="NF002878">
    <property type="entry name" value="PRK03321.1"/>
    <property type="match status" value="1"/>
</dbReference>
<reference evidence="9" key="1">
    <citation type="journal article" date="2019" name="Int. J. Syst. Evol. Microbiol.">
        <title>The Global Catalogue of Microorganisms (GCM) 10K type strain sequencing project: providing services to taxonomists for standard genome sequencing and annotation.</title>
        <authorList>
            <consortium name="The Broad Institute Genomics Platform"/>
            <consortium name="The Broad Institute Genome Sequencing Center for Infectious Disease"/>
            <person name="Wu L."/>
            <person name="Ma J."/>
        </authorList>
    </citation>
    <scope>NUCLEOTIDE SEQUENCE [LARGE SCALE GENOMIC DNA]</scope>
    <source>
        <strain evidence="9">JCM 17591</strain>
    </source>
</reference>